<proteinExistence type="predicted"/>
<gene>
    <name evidence="2" type="ORF">VA596_13720</name>
</gene>
<reference evidence="2 3" key="1">
    <citation type="submission" date="2023-12" db="EMBL/GenBank/DDBJ databases">
        <title>Amycolatopsis sp. V23-08.</title>
        <authorList>
            <person name="Somphong A."/>
        </authorList>
    </citation>
    <scope>NUCLEOTIDE SEQUENCE [LARGE SCALE GENOMIC DNA]</scope>
    <source>
        <strain evidence="2 3">V23-08</strain>
    </source>
</reference>
<keyword evidence="1" id="KW-0472">Membrane</keyword>
<evidence type="ECO:0008006" key="4">
    <source>
        <dbReference type="Google" id="ProtNLM"/>
    </source>
</evidence>
<sequence length="137" mass="14287">MDPVRTPISRGALVLLRAGAAVAAALACLQPVLAGAFLQGHYSMLAAHRMSGMLFALALLPTLLAALVLWRGGRGPGRPALFAALALVLCAAQIVLGFTRDLTVHVPLGAVLLYLVVRIVMLSWAKQPVARYAGVPA</sequence>
<organism evidence="2 3">
    <name type="scientific">Amycolatopsis heterodermiae</name>
    <dbReference type="NCBI Taxonomy" id="3110235"/>
    <lineage>
        <taxon>Bacteria</taxon>
        <taxon>Bacillati</taxon>
        <taxon>Actinomycetota</taxon>
        <taxon>Actinomycetes</taxon>
        <taxon>Pseudonocardiales</taxon>
        <taxon>Pseudonocardiaceae</taxon>
        <taxon>Amycolatopsis</taxon>
    </lineage>
</organism>
<dbReference type="Proteomes" id="UP001304298">
    <property type="component" value="Unassembled WGS sequence"/>
</dbReference>
<feature type="transmembrane region" description="Helical" evidence="1">
    <location>
        <begin position="81"/>
        <end position="98"/>
    </location>
</feature>
<keyword evidence="1" id="KW-0812">Transmembrane</keyword>
<dbReference type="PROSITE" id="PS51257">
    <property type="entry name" value="PROKAR_LIPOPROTEIN"/>
    <property type="match status" value="1"/>
</dbReference>
<protein>
    <recommendedName>
        <fullName evidence="4">DUF4345 domain-containing protein</fullName>
    </recommendedName>
</protein>
<name>A0ABU5R311_9PSEU</name>
<evidence type="ECO:0000313" key="3">
    <source>
        <dbReference type="Proteomes" id="UP001304298"/>
    </source>
</evidence>
<feature type="transmembrane region" description="Helical" evidence="1">
    <location>
        <begin position="104"/>
        <end position="125"/>
    </location>
</feature>
<comment type="caution">
    <text evidence="2">The sequence shown here is derived from an EMBL/GenBank/DDBJ whole genome shotgun (WGS) entry which is preliminary data.</text>
</comment>
<evidence type="ECO:0000313" key="2">
    <source>
        <dbReference type="EMBL" id="MEA5360601.1"/>
    </source>
</evidence>
<evidence type="ECO:0000256" key="1">
    <source>
        <dbReference type="SAM" id="Phobius"/>
    </source>
</evidence>
<dbReference type="EMBL" id="JAYFSI010000002">
    <property type="protein sequence ID" value="MEA5360601.1"/>
    <property type="molecule type" value="Genomic_DNA"/>
</dbReference>
<keyword evidence="1" id="KW-1133">Transmembrane helix</keyword>
<accession>A0ABU5R311</accession>
<dbReference type="RefSeq" id="WP_323326882.1">
    <property type="nucleotide sequence ID" value="NZ_JAYFSI010000002.1"/>
</dbReference>
<keyword evidence="3" id="KW-1185">Reference proteome</keyword>
<feature type="transmembrane region" description="Helical" evidence="1">
    <location>
        <begin position="50"/>
        <end position="69"/>
    </location>
</feature>